<sequence>MRGVCALAICLILSLTVLLRVEAISFPFRRPYYNPYRIYARDVGDADQDVAKRGWARDKWDQFSDNVNKNIQAADEAVTEFFDTLHTYRKLYETIYNSDHRFSFDPLSKQFTSARILFNFVSVKISATKNFHHERCLSFGLGSYSFIGYGGGHLPLLISSPHIQNGQEEGFASGQVE</sequence>
<evidence type="ECO:0000256" key="1">
    <source>
        <dbReference type="SAM" id="SignalP"/>
    </source>
</evidence>
<accession>A0AAE1B3G4</accession>
<name>A0AAE1B3G4_9GAST</name>
<evidence type="ECO:0000313" key="3">
    <source>
        <dbReference type="Proteomes" id="UP001283361"/>
    </source>
</evidence>
<gene>
    <name evidence="2" type="ORF">RRG08_009538</name>
</gene>
<dbReference type="AlphaFoldDB" id="A0AAE1B3G4"/>
<comment type="caution">
    <text evidence="2">The sequence shown here is derived from an EMBL/GenBank/DDBJ whole genome shotgun (WGS) entry which is preliminary data.</text>
</comment>
<feature type="signal peptide" evidence="1">
    <location>
        <begin position="1"/>
        <end position="23"/>
    </location>
</feature>
<reference evidence="2" key="1">
    <citation type="journal article" date="2023" name="G3 (Bethesda)">
        <title>A reference genome for the long-term kleptoplast-retaining sea slug Elysia crispata morphotype clarki.</title>
        <authorList>
            <person name="Eastman K.E."/>
            <person name="Pendleton A.L."/>
            <person name="Shaikh M.A."/>
            <person name="Suttiyut T."/>
            <person name="Ogas R."/>
            <person name="Tomko P."/>
            <person name="Gavelis G."/>
            <person name="Widhalm J.R."/>
            <person name="Wisecaver J.H."/>
        </authorList>
    </citation>
    <scope>NUCLEOTIDE SEQUENCE</scope>
    <source>
        <strain evidence="2">ECLA1</strain>
    </source>
</reference>
<proteinExistence type="predicted"/>
<evidence type="ECO:0000313" key="2">
    <source>
        <dbReference type="EMBL" id="KAK3798216.1"/>
    </source>
</evidence>
<organism evidence="2 3">
    <name type="scientific">Elysia crispata</name>
    <name type="common">lettuce slug</name>
    <dbReference type="NCBI Taxonomy" id="231223"/>
    <lineage>
        <taxon>Eukaryota</taxon>
        <taxon>Metazoa</taxon>
        <taxon>Spiralia</taxon>
        <taxon>Lophotrochozoa</taxon>
        <taxon>Mollusca</taxon>
        <taxon>Gastropoda</taxon>
        <taxon>Heterobranchia</taxon>
        <taxon>Euthyneura</taxon>
        <taxon>Panpulmonata</taxon>
        <taxon>Sacoglossa</taxon>
        <taxon>Placobranchoidea</taxon>
        <taxon>Plakobranchidae</taxon>
        <taxon>Elysia</taxon>
    </lineage>
</organism>
<feature type="chain" id="PRO_5042265588" evidence="1">
    <location>
        <begin position="24"/>
        <end position="177"/>
    </location>
</feature>
<keyword evidence="1" id="KW-0732">Signal</keyword>
<keyword evidence="3" id="KW-1185">Reference proteome</keyword>
<protein>
    <submittedName>
        <fullName evidence="2">Uncharacterized protein</fullName>
    </submittedName>
</protein>
<dbReference type="Proteomes" id="UP001283361">
    <property type="component" value="Unassembled WGS sequence"/>
</dbReference>
<dbReference type="EMBL" id="JAWDGP010000708">
    <property type="protein sequence ID" value="KAK3798216.1"/>
    <property type="molecule type" value="Genomic_DNA"/>
</dbReference>